<dbReference type="InParanoid" id="L0HGJ3"/>
<evidence type="ECO:0008006" key="3">
    <source>
        <dbReference type="Google" id="ProtNLM"/>
    </source>
</evidence>
<reference evidence="1 2" key="2">
    <citation type="journal article" date="2014" name="Genome Announc.">
        <title>Complete Genome Sequence of Methanoregula formicica SMSPT, a Mesophilic Hydrogenotrophic Methanogen Isolated from a Methanogenic Upflow Anaerobic Sludge Blanket Reactor.</title>
        <authorList>
            <person name="Yamamoto K."/>
            <person name="Tamaki H."/>
            <person name="Cadillo-Quiroz H."/>
            <person name="Imachi H."/>
            <person name="Kyrpides N."/>
            <person name="Woyke T."/>
            <person name="Goodwin L."/>
            <person name="Zinder S.H."/>
            <person name="Kamagata Y."/>
            <person name="Liu W.T."/>
        </authorList>
    </citation>
    <scope>NUCLEOTIDE SEQUENCE [LARGE SCALE GENOMIC DNA]</scope>
    <source>
        <strain evidence="2">DSM 22288 / NBRC 105244 / SMSP</strain>
    </source>
</reference>
<dbReference type="eggNOG" id="arCOG03850">
    <property type="taxonomic scope" value="Archaea"/>
</dbReference>
<dbReference type="Proteomes" id="UP000010824">
    <property type="component" value="Chromosome"/>
</dbReference>
<name>L0HGJ3_METFS</name>
<protein>
    <recommendedName>
        <fullName evidence="3">O-methyltransferase</fullName>
    </recommendedName>
</protein>
<dbReference type="STRING" id="593750.Metfor_1412"/>
<reference evidence="2" key="1">
    <citation type="submission" date="2011-12" db="EMBL/GenBank/DDBJ databases">
        <title>Complete sequence of Methanoregula formicicum SMSP.</title>
        <authorList>
            <person name="Lucas S."/>
            <person name="Han J."/>
            <person name="Lapidus A."/>
            <person name="Cheng J.-F."/>
            <person name="Goodwin L."/>
            <person name="Pitluck S."/>
            <person name="Peters L."/>
            <person name="Ovchinnikova G."/>
            <person name="Teshima H."/>
            <person name="Detter J.C."/>
            <person name="Han C."/>
            <person name="Tapia R."/>
            <person name="Land M."/>
            <person name="Hauser L."/>
            <person name="Kyrpides N."/>
            <person name="Ivanova N."/>
            <person name="Pagani I."/>
            <person name="Imachi H."/>
            <person name="Tamaki H."/>
            <person name="Sekiguchi Y."/>
            <person name="Kamagata Y."/>
            <person name="Cadillo-Quiroz H."/>
            <person name="Zinder S."/>
            <person name="Liu W.-T."/>
            <person name="Woyke T."/>
        </authorList>
    </citation>
    <scope>NUCLEOTIDE SEQUENCE [LARGE SCALE GENOMIC DNA]</scope>
    <source>
        <strain evidence="2">DSM 22288 / NBRC 105244 / SMSP</strain>
    </source>
</reference>
<dbReference type="InterPro" id="IPR029063">
    <property type="entry name" value="SAM-dependent_MTases_sf"/>
</dbReference>
<evidence type="ECO:0000313" key="2">
    <source>
        <dbReference type="Proteomes" id="UP000010824"/>
    </source>
</evidence>
<dbReference type="SUPFAM" id="SSF53335">
    <property type="entry name" value="S-adenosyl-L-methionine-dependent methyltransferases"/>
    <property type="match status" value="1"/>
</dbReference>
<dbReference type="RefSeq" id="WP_015285411.1">
    <property type="nucleotide sequence ID" value="NC_019943.1"/>
</dbReference>
<sequence>MNNKWIRKGHHIIQIFRTIITNPSSIGNVLTDEVVIRKRIIQKYGFERGLPTLDLLDLLPEFVDTVYPISFLSDGSTPIDYLLLNSLAKKYDHCQYLEIGTWRGESIANVSPFAEECYSISLAKEDLLKEGYSEEMVRSMRFFSEKLKNVIHIGANSNNFDFGSINKKFDIIFIDGDHSEDAIISDTQNAFKLLKNDDSVIIWHDYGHTPERIRWETLAGIMEGCPPEFRNDIFHVSNSLCAIFTREKFTTKTFDFPSVPNKVFTLNVSVKKIG</sequence>
<dbReference type="Gene3D" id="3.40.50.150">
    <property type="entry name" value="Vaccinia Virus protein VP39"/>
    <property type="match status" value="1"/>
</dbReference>
<dbReference type="Pfam" id="PF13578">
    <property type="entry name" value="Methyltransf_24"/>
    <property type="match status" value="1"/>
</dbReference>
<dbReference type="KEGG" id="mfo:Metfor_1412"/>
<accession>L0HGJ3</accession>
<proteinExistence type="predicted"/>
<organism evidence="1 2">
    <name type="scientific">Methanoregula formicica (strain DSM 22288 / NBRC 105244 / SMSP)</name>
    <dbReference type="NCBI Taxonomy" id="593750"/>
    <lineage>
        <taxon>Archaea</taxon>
        <taxon>Methanobacteriati</taxon>
        <taxon>Methanobacteriota</taxon>
        <taxon>Stenosarchaea group</taxon>
        <taxon>Methanomicrobia</taxon>
        <taxon>Methanomicrobiales</taxon>
        <taxon>Methanoregulaceae</taxon>
        <taxon>Methanoregula</taxon>
    </lineage>
</organism>
<dbReference type="EMBL" id="CP003167">
    <property type="protein sequence ID" value="AGB02448.1"/>
    <property type="molecule type" value="Genomic_DNA"/>
</dbReference>
<gene>
    <name evidence="1" type="ordered locus">Metfor_1412</name>
</gene>
<dbReference type="AlphaFoldDB" id="L0HGJ3"/>
<evidence type="ECO:0000313" key="1">
    <source>
        <dbReference type="EMBL" id="AGB02448.1"/>
    </source>
</evidence>
<dbReference type="HOGENOM" id="CLU_1014797_0_0_2"/>
<dbReference type="GeneID" id="32188741"/>
<keyword evidence="2" id="KW-1185">Reference proteome</keyword>